<proteinExistence type="predicted"/>
<reference evidence="2 3" key="1">
    <citation type="journal article" date="2016" name="Nat. Commun.">
        <title>Thousands of microbial genomes shed light on interconnected biogeochemical processes in an aquifer system.</title>
        <authorList>
            <person name="Anantharaman K."/>
            <person name="Brown C.T."/>
            <person name="Hug L.A."/>
            <person name="Sharon I."/>
            <person name="Castelle C.J."/>
            <person name="Probst A.J."/>
            <person name="Thomas B.C."/>
            <person name="Singh A."/>
            <person name="Wilkins M.J."/>
            <person name="Karaoz U."/>
            <person name="Brodie E.L."/>
            <person name="Williams K.H."/>
            <person name="Hubbard S.S."/>
            <person name="Banfield J.F."/>
        </authorList>
    </citation>
    <scope>NUCLEOTIDE SEQUENCE [LARGE SCALE GENOMIC DNA]</scope>
</reference>
<evidence type="ECO:0000256" key="1">
    <source>
        <dbReference type="SAM" id="SignalP"/>
    </source>
</evidence>
<dbReference type="EMBL" id="MHLO01000029">
    <property type="protein sequence ID" value="OGZ11726.1"/>
    <property type="molecule type" value="Genomic_DNA"/>
</dbReference>
<dbReference type="Proteomes" id="UP000178636">
    <property type="component" value="Unassembled WGS sequence"/>
</dbReference>
<organism evidence="2 3">
    <name type="scientific">Candidatus Lloydbacteria bacterium RIFCSPHIGHO2_02_FULL_54_17</name>
    <dbReference type="NCBI Taxonomy" id="1798664"/>
    <lineage>
        <taxon>Bacteria</taxon>
        <taxon>Candidatus Lloydiibacteriota</taxon>
    </lineage>
</organism>
<evidence type="ECO:0000313" key="3">
    <source>
        <dbReference type="Proteomes" id="UP000178636"/>
    </source>
</evidence>
<keyword evidence="1" id="KW-0732">Signal</keyword>
<dbReference type="Gene3D" id="3.30.110.170">
    <property type="entry name" value="Protein of unknown function (DUF541), domain 1"/>
    <property type="match status" value="1"/>
</dbReference>
<evidence type="ECO:0008006" key="4">
    <source>
        <dbReference type="Google" id="ProtNLM"/>
    </source>
</evidence>
<accession>A0A1G2DDR6</accession>
<feature type="chain" id="PRO_5009582534" description="SIMPL domain-containing protein" evidence="1">
    <location>
        <begin position="21"/>
        <end position="255"/>
    </location>
</feature>
<dbReference type="GO" id="GO:0006974">
    <property type="term" value="P:DNA damage response"/>
    <property type="evidence" value="ECO:0007669"/>
    <property type="project" value="TreeGrafter"/>
</dbReference>
<sequence>MLLAVAGALYLFALSANTIAEYKYIGRDVPGEQTTISVSGDGEAYAAPDIATVSFSITNESKQSTEARKVVDEKMKKIHDFLTASGVLEKDIKTTGYNLSPKYEWQEQRIVCIAYPCDQPPGKQVLTGYEVTQSVEVKVRKLDDAGKILGGLSDNGATNLSGLNFMVENEDAVQREAREEAIAKAKTKAEELAKDLGVSLVRIVSFNEGGNYPIYYGRASAKMELMSADSGMPPADIPVGENKYTSNVTIVYEIR</sequence>
<comment type="caution">
    <text evidence="2">The sequence shown here is derived from an EMBL/GenBank/DDBJ whole genome shotgun (WGS) entry which is preliminary data.</text>
</comment>
<dbReference type="AlphaFoldDB" id="A0A1G2DDR6"/>
<dbReference type="PANTHER" id="PTHR34387:SF2">
    <property type="entry name" value="SLR1258 PROTEIN"/>
    <property type="match status" value="1"/>
</dbReference>
<protein>
    <recommendedName>
        <fullName evidence="4">SIMPL domain-containing protein</fullName>
    </recommendedName>
</protein>
<dbReference type="InterPro" id="IPR052022">
    <property type="entry name" value="26kDa_periplasmic_antigen"/>
</dbReference>
<dbReference type="InterPro" id="IPR007497">
    <property type="entry name" value="SIMPL/DUF541"/>
</dbReference>
<dbReference type="Pfam" id="PF04402">
    <property type="entry name" value="SIMPL"/>
    <property type="match status" value="1"/>
</dbReference>
<name>A0A1G2DDR6_9BACT</name>
<feature type="signal peptide" evidence="1">
    <location>
        <begin position="1"/>
        <end position="20"/>
    </location>
</feature>
<evidence type="ECO:0000313" key="2">
    <source>
        <dbReference type="EMBL" id="OGZ11726.1"/>
    </source>
</evidence>
<gene>
    <name evidence="2" type="ORF">A3C93_02205</name>
</gene>
<dbReference type="PANTHER" id="PTHR34387">
    <property type="entry name" value="SLR1258 PROTEIN"/>
    <property type="match status" value="1"/>
</dbReference>
<dbReference type="Gene3D" id="3.30.70.2970">
    <property type="entry name" value="Protein of unknown function (DUF541), domain 2"/>
    <property type="match status" value="1"/>
</dbReference>